<reference evidence="2" key="1">
    <citation type="submission" date="2022-03" db="EMBL/GenBank/DDBJ databases">
        <authorList>
            <person name="Martin H S."/>
        </authorList>
    </citation>
    <scope>NUCLEOTIDE SEQUENCE</scope>
</reference>
<feature type="non-terminal residue" evidence="2">
    <location>
        <position position="1"/>
    </location>
</feature>
<organism evidence="2 3">
    <name type="scientific">Iphiclides podalirius</name>
    <name type="common">scarce swallowtail</name>
    <dbReference type="NCBI Taxonomy" id="110791"/>
    <lineage>
        <taxon>Eukaryota</taxon>
        <taxon>Metazoa</taxon>
        <taxon>Ecdysozoa</taxon>
        <taxon>Arthropoda</taxon>
        <taxon>Hexapoda</taxon>
        <taxon>Insecta</taxon>
        <taxon>Pterygota</taxon>
        <taxon>Neoptera</taxon>
        <taxon>Endopterygota</taxon>
        <taxon>Lepidoptera</taxon>
        <taxon>Glossata</taxon>
        <taxon>Ditrysia</taxon>
        <taxon>Papilionoidea</taxon>
        <taxon>Papilionidae</taxon>
        <taxon>Papilioninae</taxon>
        <taxon>Iphiclides</taxon>
    </lineage>
</organism>
<evidence type="ECO:0000256" key="1">
    <source>
        <dbReference type="SAM" id="MobiDB-lite"/>
    </source>
</evidence>
<feature type="region of interest" description="Disordered" evidence="1">
    <location>
        <begin position="39"/>
        <end position="91"/>
    </location>
</feature>
<keyword evidence="3" id="KW-1185">Reference proteome</keyword>
<dbReference type="Proteomes" id="UP000837857">
    <property type="component" value="Chromosome 6"/>
</dbReference>
<evidence type="ECO:0000313" key="3">
    <source>
        <dbReference type="Proteomes" id="UP000837857"/>
    </source>
</evidence>
<dbReference type="EMBL" id="OW152818">
    <property type="protein sequence ID" value="CAH2071259.1"/>
    <property type="molecule type" value="Genomic_DNA"/>
</dbReference>
<accession>A0ABN8J1X5</accession>
<name>A0ABN8J1X5_9NEOP</name>
<protein>
    <submittedName>
        <fullName evidence="2">Uncharacterized protein</fullName>
    </submittedName>
</protein>
<proteinExistence type="predicted"/>
<gene>
    <name evidence="2" type="ORF">IPOD504_LOCUS15052</name>
</gene>
<feature type="compositionally biased region" description="Basic residues" evidence="1">
    <location>
        <begin position="42"/>
        <end position="57"/>
    </location>
</feature>
<evidence type="ECO:0000313" key="2">
    <source>
        <dbReference type="EMBL" id="CAH2071259.1"/>
    </source>
</evidence>
<sequence length="134" mass="14807">MTIAGILQKPLCASVSGRCLSDQPQNLCGSPGVVMSAEVRPRRTRAARSMSSRRARRASLTTMVRGRGDAAARGAPARLRRERPTRSANTTSRCRQFGDFQIVMQTLVQLSVMVFSSFFSTLPGDFASRFYVRF</sequence>